<dbReference type="GeneID" id="27317757"/>
<dbReference type="VEuPathDB" id="FungiDB:PV09_09784"/>
<feature type="region of interest" description="Disordered" evidence="1">
    <location>
        <begin position="562"/>
        <end position="581"/>
    </location>
</feature>
<organism evidence="2 3">
    <name type="scientific">Verruconis gallopava</name>
    <dbReference type="NCBI Taxonomy" id="253628"/>
    <lineage>
        <taxon>Eukaryota</taxon>
        <taxon>Fungi</taxon>
        <taxon>Dikarya</taxon>
        <taxon>Ascomycota</taxon>
        <taxon>Pezizomycotina</taxon>
        <taxon>Dothideomycetes</taxon>
        <taxon>Pleosporomycetidae</taxon>
        <taxon>Venturiales</taxon>
        <taxon>Sympoventuriaceae</taxon>
        <taxon>Verruconis</taxon>
    </lineage>
</organism>
<dbReference type="InterPro" id="IPR036691">
    <property type="entry name" value="Endo/exonu/phosph_ase_sf"/>
</dbReference>
<gene>
    <name evidence="2" type="ORF">PV09_09784</name>
</gene>
<proteinExistence type="predicted"/>
<dbReference type="InParanoid" id="A0A0D1ZV55"/>
<dbReference type="RefSeq" id="XP_016208257.1">
    <property type="nucleotide sequence ID" value="XM_016363920.1"/>
</dbReference>
<evidence type="ECO:0000313" key="3">
    <source>
        <dbReference type="Proteomes" id="UP000053259"/>
    </source>
</evidence>
<dbReference type="AlphaFoldDB" id="A0A0D1ZV55"/>
<accession>A0A0D1ZV55</accession>
<dbReference type="EMBL" id="KN847706">
    <property type="protein sequence ID" value="KIV98387.1"/>
    <property type="molecule type" value="Genomic_DNA"/>
</dbReference>
<keyword evidence="3" id="KW-1185">Reference proteome</keyword>
<feature type="compositionally biased region" description="Basic and acidic residues" evidence="1">
    <location>
        <begin position="245"/>
        <end position="256"/>
    </location>
</feature>
<dbReference type="Gene3D" id="3.60.10.10">
    <property type="entry name" value="Endonuclease/exonuclease/phosphatase"/>
    <property type="match status" value="1"/>
</dbReference>
<sequence>MTIPWPQEVTWPIPIWEHATRLTGHLRNVLLHLDRVKGQPITSGEHSETAAQAETLRRHKEDWKGFVATEADVMLPVYPVIIHGIPIKSIDPGNKTAFIEQLRIENRQVMSHNMHGATDYEWYADTTRHCPKYKDEIRRVEVAKAELNARPFYPEPCYEVSPGPSVVGSRPAGSQNDKIETDHIPTQANQKGTSWTGVPTASQNAPRSQATDDPEEYILVKARKPKTANQQLREISTNPRKRRHDDRSRSRSETRGKTRSKARSSSARREEPEISLHINNKSEQEEDTIEESQRKHERDAISENTPRIQTITVAQYNVGGSRNTMAEVLRDPVLGEADIIAFQEPYINKFGTEIQTHNSAKTRYKVFIPNHTKARVATFISKNIDAKRIELTDYGPSLTTITLKMKDERSKITVYNIYNPNPEAPFEEETGDFNLRDELWEGPGIKEIACPRAADYLLQILEQHGLNLCFEPHEDSQRKRAAPGAELDKGSDHLPLVTTFGAGITQAEEAERYLIKKIDMGVFTEVLRTWLPEIEPAGLTPAEIDRKTEKIQEALRKAIHASAPKARIGPRSRPGWTPECT</sequence>
<evidence type="ECO:0008006" key="4">
    <source>
        <dbReference type="Google" id="ProtNLM"/>
    </source>
</evidence>
<feature type="compositionally biased region" description="Polar residues" evidence="1">
    <location>
        <begin position="227"/>
        <end position="238"/>
    </location>
</feature>
<protein>
    <recommendedName>
        <fullName evidence="4">Endonuclease/exonuclease/phosphatase domain-containing protein</fullName>
    </recommendedName>
</protein>
<evidence type="ECO:0000256" key="1">
    <source>
        <dbReference type="SAM" id="MobiDB-lite"/>
    </source>
</evidence>
<feature type="compositionally biased region" description="Polar residues" evidence="1">
    <location>
        <begin position="185"/>
        <end position="211"/>
    </location>
</feature>
<name>A0A0D1ZV55_9PEZI</name>
<reference evidence="2 3" key="1">
    <citation type="submission" date="2015-01" db="EMBL/GenBank/DDBJ databases">
        <title>The Genome Sequence of Ochroconis gallopava CBS43764.</title>
        <authorList>
            <consortium name="The Broad Institute Genomics Platform"/>
            <person name="Cuomo C."/>
            <person name="de Hoog S."/>
            <person name="Gorbushina A."/>
            <person name="Stielow B."/>
            <person name="Teixiera M."/>
            <person name="Abouelleil A."/>
            <person name="Chapman S.B."/>
            <person name="Priest M."/>
            <person name="Young S.K."/>
            <person name="Wortman J."/>
            <person name="Nusbaum C."/>
            <person name="Birren B."/>
        </authorList>
    </citation>
    <scope>NUCLEOTIDE SEQUENCE [LARGE SCALE GENOMIC DNA]</scope>
    <source>
        <strain evidence="2 3">CBS 43764</strain>
    </source>
</reference>
<dbReference type="HOGENOM" id="CLU_469460_0_0_1"/>
<feature type="compositionally biased region" description="Basic and acidic residues" evidence="1">
    <location>
        <begin position="291"/>
        <end position="301"/>
    </location>
</feature>
<dbReference type="SUPFAM" id="SSF56219">
    <property type="entry name" value="DNase I-like"/>
    <property type="match status" value="1"/>
</dbReference>
<evidence type="ECO:0000313" key="2">
    <source>
        <dbReference type="EMBL" id="KIV98387.1"/>
    </source>
</evidence>
<dbReference type="Proteomes" id="UP000053259">
    <property type="component" value="Unassembled WGS sequence"/>
</dbReference>
<dbReference type="STRING" id="253628.A0A0D1ZV55"/>
<feature type="region of interest" description="Disordered" evidence="1">
    <location>
        <begin position="185"/>
        <end position="305"/>
    </location>
</feature>
<dbReference type="OrthoDB" id="4366563at2759"/>